<accession>A0A0V0I8W3</accession>
<reference evidence="1" key="1">
    <citation type="submission" date="2015-12" db="EMBL/GenBank/DDBJ databases">
        <title>Gene expression during late stages of embryo sac development: a critical building block for successful pollen-pistil interactions.</title>
        <authorList>
            <person name="Liu Y."/>
            <person name="Joly V."/>
            <person name="Sabar M."/>
            <person name="Matton D.P."/>
        </authorList>
    </citation>
    <scope>NUCLEOTIDE SEQUENCE</scope>
</reference>
<evidence type="ECO:0000313" key="1">
    <source>
        <dbReference type="EMBL" id="JAP29070.1"/>
    </source>
</evidence>
<organism evidence="1">
    <name type="scientific">Solanum chacoense</name>
    <name type="common">Chaco potato</name>
    <dbReference type="NCBI Taxonomy" id="4108"/>
    <lineage>
        <taxon>Eukaryota</taxon>
        <taxon>Viridiplantae</taxon>
        <taxon>Streptophyta</taxon>
        <taxon>Embryophyta</taxon>
        <taxon>Tracheophyta</taxon>
        <taxon>Spermatophyta</taxon>
        <taxon>Magnoliopsida</taxon>
        <taxon>eudicotyledons</taxon>
        <taxon>Gunneridae</taxon>
        <taxon>Pentapetalae</taxon>
        <taxon>asterids</taxon>
        <taxon>lamiids</taxon>
        <taxon>Solanales</taxon>
        <taxon>Solanaceae</taxon>
        <taxon>Solanoideae</taxon>
        <taxon>Solaneae</taxon>
        <taxon>Solanum</taxon>
    </lineage>
</organism>
<dbReference type="EMBL" id="GEDG01009478">
    <property type="protein sequence ID" value="JAP29070.1"/>
    <property type="molecule type" value="Transcribed_RNA"/>
</dbReference>
<protein>
    <submittedName>
        <fullName evidence="1">Putative ovule protein</fullName>
    </submittedName>
</protein>
<dbReference type="AlphaFoldDB" id="A0A0V0I8W3"/>
<proteinExistence type="predicted"/>
<name>A0A0V0I8W3_SOLCH</name>
<sequence length="149" mass="17334">MHCKVTTQVWAMFTSIAGINWIMPEHTADLLSCWIRRGGSKSQKRSGGQSQPACIWWTIWKERNQRIFEGKESSILKIKWKFNTSLGFWCKEQSIEEENPISGFYRLLVSISLFLFRKLFGGGQHCLNAEEYNLPISKKKSKGKRKMEV</sequence>